<evidence type="ECO:0000313" key="5">
    <source>
        <dbReference type="EMBL" id="SDK96627.1"/>
    </source>
</evidence>
<dbReference type="PANTHER" id="PTHR46652">
    <property type="entry name" value="LEUCINE-RICH REPEAT AND IQ DOMAIN-CONTAINING PROTEIN 1-RELATED"/>
    <property type="match status" value="1"/>
</dbReference>
<dbReference type="InterPro" id="IPR032171">
    <property type="entry name" value="COR-A"/>
</dbReference>
<feature type="domain" description="C-terminal of Roc COR-B" evidence="4">
    <location>
        <begin position="623"/>
        <end position="750"/>
    </location>
</feature>
<dbReference type="STRING" id="1075417.SAMN05421823_10411"/>
<dbReference type="InterPro" id="IPR036388">
    <property type="entry name" value="WH-like_DNA-bd_sf"/>
</dbReference>
<dbReference type="Pfam" id="PF08477">
    <property type="entry name" value="Roc"/>
    <property type="match status" value="1"/>
</dbReference>
<organism evidence="5 6">
    <name type="scientific">Catalinimonas alkaloidigena</name>
    <dbReference type="NCBI Taxonomy" id="1075417"/>
    <lineage>
        <taxon>Bacteria</taxon>
        <taxon>Pseudomonadati</taxon>
        <taxon>Bacteroidota</taxon>
        <taxon>Cytophagia</taxon>
        <taxon>Cytophagales</taxon>
        <taxon>Catalimonadaceae</taxon>
        <taxon>Catalinimonas</taxon>
    </lineage>
</organism>
<dbReference type="OrthoDB" id="1148122at2"/>
<dbReference type="PRINTS" id="PR00449">
    <property type="entry name" value="RASTRNSFRMNG"/>
</dbReference>
<dbReference type="PROSITE" id="PS51419">
    <property type="entry name" value="RAB"/>
    <property type="match status" value="1"/>
</dbReference>
<dbReference type="PANTHER" id="PTHR46652:SF3">
    <property type="entry name" value="LEUCINE-RICH REPEAT-CONTAINING PROTEIN 9"/>
    <property type="match status" value="1"/>
</dbReference>
<dbReference type="InterPro" id="IPR057263">
    <property type="entry name" value="COR-B"/>
</dbReference>
<dbReference type="InterPro" id="IPR050836">
    <property type="entry name" value="SDS22/Internalin_LRR"/>
</dbReference>
<dbReference type="Pfam" id="PF25497">
    <property type="entry name" value="COR-B"/>
    <property type="match status" value="1"/>
</dbReference>
<dbReference type="InterPro" id="IPR001611">
    <property type="entry name" value="Leu-rich_rpt"/>
</dbReference>
<reference evidence="5 6" key="1">
    <citation type="submission" date="2016-10" db="EMBL/GenBank/DDBJ databases">
        <authorList>
            <person name="de Groot N.N."/>
        </authorList>
    </citation>
    <scope>NUCLEOTIDE SEQUENCE [LARGE SCALE GENOMIC DNA]</scope>
    <source>
        <strain evidence="5 6">DSM 25186</strain>
    </source>
</reference>
<sequence length="787" mass="90490">MSELALRLIQQAKEERWLCLDLGNCGITELPESLFELTWLEALNLGENVISWKGFVGNGFQRKEKNMFTCLPNGFRYLNGLTHLDCLGVPLKDIDVVQALTELEYLDVSQTSISDLTPLTELKSLKSLSFSSTEVSNLTPISGLVKLEVLCFDCTNVHDLSPLTNLSSLEAIFFYENPITDLQPLSTLTQLKGLHFASTPVHDLQPIWYLKELRSLSLGGKINKFPRFILQLEKLEGLELLGCSVGDIPDEFHDIEDEAHCLSNVRNWFKALERGEVLNNEVKIVLIGNGTVGKSSLMERLLYDSFAPGLPSTHGIEIDSWSISLADDSQVKTWFWDFGGQDIYHATHRLFLRTKALFLLVWDAETEQRHRYAEEIGGTLIPFQHEPLAYWLEYTWVLGDGSPVIVVQNKTDRDGEQYASRDLQEKYPNLKFFRNVSAATGRGLSQLKETMVETLAEMPELQQKMPESWYNARAQVRVLSDKQISVARFTELCTSQGVPEEEVPTLLYFFHETGVFFHRKGIFHDQIILDQQWAINAVYTLFDREKVYHELLGKQGRFTLAYLQQRAWQEFSKEECELFISFMESCEICFCLDSPYDPNATYLAPALLPKTRPSVIHFAPADLYFQYRHQFLHSALIQRFIVRTGRLSKQHLLWRNGIELSWDGNEALVEARPDDKTINILVRGPQAQLLLDLIRKEFDNMHEAKQFVTEWVSVDGKRYVDLKVLRDYTQEIDWDKVPDEHNKPVLIKDLTVYLQAPSEFTQTLYEINQTQMLYLLCTRLPGIFPGV</sequence>
<dbReference type="InterPro" id="IPR027417">
    <property type="entry name" value="P-loop_NTPase"/>
</dbReference>
<protein>
    <submittedName>
        <fullName evidence="5">Internalin A</fullName>
    </submittedName>
</protein>
<proteinExistence type="predicted"/>
<evidence type="ECO:0000259" key="4">
    <source>
        <dbReference type="Pfam" id="PF25497"/>
    </source>
</evidence>
<dbReference type="Gene3D" id="3.80.10.10">
    <property type="entry name" value="Ribonuclease Inhibitor"/>
    <property type="match status" value="1"/>
</dbReference>
<gene>
    <name evidence="5" type="ORF">SAMN05421823_10411</name>
</gene>
<dbReference type="AlphaFoldDB" id="A0A1G9G7Q9"/>
<dbReference type="Gene3D" id="3.40.50.300">
    <property type="entry name" value="P-loop containing nucleotide triphosphate hydrolases"/>
    <property type="match status" value="1"/>
</dbReference>
<dbReference type="Gene3D" id="1.10.10.10">
    <property type="entry name" value="Winged helix-like DNA-binding domain superfamily/Winged helix DNA-binding domain"/>
    <property type="match status" value="1"/>
</dbReference>
<accession>A0A1G9G7Q9</accession>
<dbReference type="Proteomes" id="UP000198510">
    <property type="component" value="Unassembled WGS sequence"/>
</dbReference>
<evidence type="ECO:0000313" key="6">
    <source>
        <dbReference type="Proteomes" id="UP000198510"/>
    </source>
</evidence>
<dbReference type="RefSeq" id="WP_089681784.1">
    <property type="nucleotide sequence ID" value="NZ_FNFO01000004.1"/>
</dbReference>
<keyword evidence="2" id="KW-0677">Repeat</keyword>
<keyword evidence="1" id="KW-0433">Leucine-rich repeat</keyword>
<dbReference type="Pfam" id="PF16095">
    <property type="entry name" value="COR-A"/>
    <property type="match status" value="1"/>
</dbReference>
<dbReference type="InterPro" id="IPR032675">
    <property type="entry name" value="LRR_dom_sf"/>
</dbReference>
<dbReference type="SUPFAM" id="SSF52540">
    <property type="entry name" value="P-loop containing nucleoside triphosphate hydrolases"/>
    <property type="match status" value="1"/>
</dbReference>
<keyword evidence="6" id="KW-1185">Reference proteome</keyword>
<dbReference type="SMART" id="SM00173">
    <property type="entry name" value="RAS"/>
    <property type="match status" value="1"/>
</dbReference>
<evidence type="ECO:0000256" key="2">
    <source>
        <dbReference type="ARBA" id="ARBA00022737"/>
    </source>
</evidence>
<dbReference type="EMBL" id="FNFO01000004">
    <property type="protein sequence ID" value="SDK96627.1"/>
    <property type="molecule type" value="Genomic_DNA"/>
</dbReference>
<feature type="domain" description="COR" evidence="3">
    <location>
        <begin position="466"/>
        <end position="608"/>
    </location>
</feature>
<name>A0A1G9G7Q9_9BACT</name>
<evidence type="ECO:0000259" key="3">
    <source>
        <dbReference type="Pfam" id="PF16095"/>
    </source>
</evidence>
<dbReference type="SMART" id="SM00175">
    <property type="entry name" value="RAB"/>
    <property type="match status" value="1"/>
</dbReference>
<dbReference type="Gene3D" id="3.30.310.200">
    <property type="match status" value="1"/>
</dbReference>
<evidence type="ECO:0000256" key="1">
    <source>
        <dbReference type="ARBA" id="ARBA00022614"/>
    </source>
</evidence>
<dbReference type="SUPFAM" id="SSF52058">
    <property type="entry name" value="L domain-like"/>
    <property type="match status" value="1"/>
</dbReference>
<dbReference type="PROSITE" id="PS51450">
    <property type="entry name" value="LRR"/>
    <property type="match status" value="1"/>
</dbReference>